<protein>
    <recommendedName>
        <fullName evidence="3">POTRA domain-containing protein</fullName>
    </recommendedName>
</protein>
<dbReference type="Gene3D" id="3.10.20.310">
    <property type="entry name" value="membrane protein fhac"/>
    <property type="match status" value="2"/>
</dbReference>
<dbReference type="GO" id="GO:0019867">
    <property type="term" value="C:outer membrane"/>
    <property type="evidence" value="ECO:0007669"/>
    <property type="project" value="InterPro"/>
</dbReference>
<accession>A0A382NFL1</accession>
<feature type="non-terminal residue" evidence="4">
    <location>
        <position position="248"/>
    </location>
</feature>
<evidence type="ECO:0000259" key="3">
    <source>
        <dbReference type="PROSITE" id="PS51779"/>
    </source>
</evidence>
<reference evidence="4" key="1">
    <citation type="submission" date="2018-05" db="EMBL/GenBank/DDBJ databases">
        <authorList>
            <person name="Lanie J.A."/>
            <person name="Ng W.-L."/>
            <person name="Kazmierczak K.M."/>
            <person name="Andrzejewski T.M."/>
            <person name="Davidsen T.M."/>
            <person name="Wayne K.J."/>
            <person name="Tettelin H."/>
            <person name="Glass J.I."/>
            <person name="Rusch D."/>
            <person name="Podicherti R."/>
            <person name="Tsui H.-C.T."/>
            <person name="Winkler M.E."/>
        </authorList>
    </citation>
    <scope>NUCLEOTIDE SEQUENCE</scope>
</reference>
<evidence type="ECO:0000313" key="4">
    <source>
        <dbReference type="EMBL" id="SVC59288.1"/>
    </source>
</evidence>
<organism evidence="4">
    <name type="scientific">marine metagenome</name>
    <dbReference type="NCBI Taxonomy" id="408172"/>
    <lineage>
        <taxon>unclassified sequences</taxon>
        <taxon>metagenomes</taxon>
        <taxon>ecological metagenomes</taxon>
    </lineage>
</organism>
<comment type="subcellular location">
    <subcellularLocation>
        <location evidence="1">Membrane</location>
    </subcellularLocation>
</comment>
<dbReference type="InterPro" id="IPR010827">
    <property type="entry name" value="BamA/TamA_POTRA"/>
</dbReference>
<dbReference type="EMBL" id="UINC01099768">
    <property type="protein sequence ID" value="SVC59288.1"/>
    <property type="molecule type" value="Genomic_DNA"/>
</dbReference>
<keyword evidence="2" id="KW-0472">Membrane</keyword>
<evidence type="ECO:0000256" key="1">
    <source>
        <dbReference type="ARBA" id="ARBA00004370"/>
    </source>
</evidence>
<proteinExistence type="predicted"/>
<dbReference type="InterPro" id="IPR034746">
    <property type="entry name" value="POTRA"/>
</dbReference>
<feature type="domain" description="POTRA" evidence="3">
    <location>
        <begin position="23"/>
        <end position="90"/>
    </location>
</feature>
<dbReference type="AlphaFoldDB" id="A0A382NFL1"/>
<name>A0A382NFL1_9ZZZZ</name>
<evidence type="ECO:0000256" key="2">
    <source>
        <dbReference type="ARBA" id="ARBA00023136"/>
    </source>
</evidence>
<dbReference type="Pfam" id="PF07244">
    <property type="entry name" value="POTRA"/>
    <property type="match status" value="2"/>
</dbReference>
<sequence length="248" mass="28119">MKNKIIKFVFLVSLFFSMQGFANSINKIDFVGLNVIQGSSLLELLPVKIGDQYNDQTSNKIIKTLFNTDYFSDINVESNNGNLTITFIENPTIKYINVKTGPDKNWSNWLDFSSESDLLNDSTINASIQSYKLSTGEFYNKKKITDFVADLNSQYNAAGFYNAQIIQNIEVDAINRVAIEIEIDQGHRATIDSITISGASKFSEKELLELFTIGEADMILVNYFTNKDRYTDLALNQGLELMNNHYFN</sequence>
<dbReference type="PROSITE" id="PS51779">
    <property type="entry name" value="POTRA"/>
    <property type="match status" value="1"/>
</dbReference>
<gene>
    <name evidence="4" type="ORF">METZ01_LOCUS312142</name>
</gene>